<evidence type="ECO:0000313" key="3">
    <source>
        <dbReference type="Proteomes" id="UP001146351"/>
    </source>
</evidence>
<organism evidence="2 3">
    <name type="scientific">Penicillium capsulatum</name>
    <dbReference type="NCBI Taxonomy" id="69766"/>
    <lineage>
        <taxon>Eukaryota</taxon>
        <taxon>Fungi</taxon>
        <taxon>Dikarya</taxon>
        <taxon>Ascomycota</taxon>
        <taxon>Pezizomycotina</taxon>
        <taxon>Eurotiomycetes</taxon>
        <taxon>Eurotiomycetidae</taxon>
        <taxon>Eurotiales</taxon>
        <taxon>Aspergillaceae</taxon>
        <taxon>Penicillium</taxon>
    </lineage>
</organism>
<sequence>MKFFATALAIIASSALVMTAPSTQANTHQLSRRDTGKCNGTSCKTGLFDNFECKTGSCTQPSAGDVSSFNSLCQGNHPPLIIHTTLDIRIVAVHAATLAGPRQSFLLSLDRLALIVGSATGVRIITQNAASFRDGHNLIMNSHVSESQIFELGI</sequence>
<reference evidence="2" key="2">
    <citation type="journal article" date="2023" name="IMA Fungus">
        <title>Comparative genomic study of the Penicillium genus elucidates a diverse pangenome and 15 lateral gene transfer events.</title>
        <authorList>
            <person name="Petersen C."/>
            <person name="Sorensen T."/>
            <person name="Nielsen M.R."/>
            <person name="Sondergaard T.E."/>
            <person name="Sorensen J.L."/>
            <person name="Fitzpatrick D.A."/>
            <person name="Frisvad J.C."/>
            <person name="Nielsen K.L."/>
        </authorList>
    </citation>
    <scope>NUCLEOTIDE SEQUENCE</scope>
    <source>
        <strain evidence="2">IBT 21917</strain>
    </source>
</reference>
<proteinExistence type="predicted"/>
<feature type="signal peptide" evidence="1">
    <location>
        <begin position="1"/>
        <end position="25"/>
    </location>
</feature>
<dbReference type="EMBL" id="JAPQKO010000005">
    <property type="protein sequence ID" value="KAJ5161762.1"/>
    <property type="molecule type" value="Genomic_DNA"/>
</dbReference>
<accession>A0A9W9LKH7</accession>
<dbReference type="AlphaFoldDB" id="A0A9W9LKH7"/>
<evidence type="ECO:0000256" key="1">
    <source>
        <dbReference type="SAM" id="SignalP"/>
    </source>
</evidence>
<evidence type="ECO:0000313" key="2">
    <source>
        <dbReference type="EMBL" id="KAJ5161762.1"/>
    </source>
</evidence>
<gene>
    <name evidence="2" type="ORF">N7492_007154</name>
</gene>
<keyword evidence="1" id="KW-0732">Signal</keyword>
<dbReference type="Proteomes" id="UP001146351">
    <property type="component" value="Unassembled WGS sequence"/>
</dbReference>
<name>A0A9W9LKH7_9EURO</name>
<protein>
    <submittedName>
        <fullName evidence="2">Uncharacterized protein</fullName>
    </submittedName>
</protein>
<comment type="caution">
    <text evidence="2">The sequence shown here is derived from an EMBL/GenBank/DDBJ whole genome shotgun (WGS) entry which is preliminary data.</text>
</comment>
<keyword evidence="3" id="KW-1185">Reference proteome</keyword>
<reference evidence="2" key="1">
    <citation type="submission" date="2022-11" db="EMBL/GenBank/DDBJ databases">
        <authorList>
            <person name="Petersen C."/>
        </authorList>
    </citation>
    <scope>NUCLEOTIDE SEQUENCE</scope>
    <source>
        <strain evidence="2">IBT 21917</strain>
    </source>
</reference>
<feature type="chain" id="PRO_5040878204" evidence="1">
    <location>
        <begin position="26"/>
        <end position="154"/>
    </location>
</feature>